<evidence type="ECO:0000259" key="2">
    <source>
        <dbReference type="Pfam" id="PF01609"/>
    </source>
</evidence>
<name>A0ABP8WFS4_9MICO</name>
<sequence>MPSSSIAAPETMPVSADDLLLDLLDRVPDPRARRGRRHTVAALVAVAVAAVLTGAKGFTAMAEWARDAGSTRLGRLGMTKAVADESTFRRVFARLDAGVLDQLLGAWAMTRAAVVDGRRVFAIDGKSVRGARKKGSGKSFLVAAFDHATGMVAAQVGIGSKDSEITAARTLLDLLDLTGAIITMDALHTQHATAAKIRVAGAHFVLTVKANQKTLYCLLKALPWAKIPGITATDNGHGRRATRTIKVLQAPAWIEFQGALQVAQLRRTVTKKGKRTVEVVYLITSADARTAPPATLAAWVKGQWSIENRLHWVRDVTFDEDRSQVASGNAPQVMASLRNAVIAILRLNDWDNLAEATRHHARDLDRPITTLLQS</sequence>
<reference evidence="5" key="1">
    <citation type="journal article" date="2019" name="Int. J. Syst. Evol. Microbiol.">
        <title>The Global Catalogue of Microorganisms (GCM) 10K type strain sequencing project: providing services to taxonomists for standard genome sequencing and annotation.</title>
        <authorList>
            <consortium name="The Broad Institute Genomics Platform"/>
            <consortium name="The Broad Institute Genome Sequencing Center for Infectious Disease"/>
            <person name="Wu L."/>
            <person name="Ma J."/>
        </authorList>
    </citation>
    <scope>NUCLEOTIDE SEQUENCE [LARGE SCALE GENOMIC DNA]</scope>
    <source>
        <strain evidence="5">JCM 17975</strain>
    </source>
</reference>
<accession>A0ABP8WFS4</accession>
<evidence type="ECO:0000259" key="3">
    <source>
        <dbReference type="Pfam" id="PF13808"/>
    </source>
</evidence>
<feature type="domain" description="H repeat-associated protein N-terminal" evidence="3">
    <location>
        <begin position="22"/>
        <end position="108"/>
    </location>
</feature>
<dbReference type="PANTHER" id="PTHR30298:SF0">
    <property type="entry name" value="PROTEIN YBFL-RELATED"/>
    <property type="match status" value="1"/>
</dbReference>
<evidence type="ECO:0000313" key="5">
    <source>
        <dbReference type="Proteomes" id="UP001500843"/>
    </source>
</evidence>
<dbReference type="Pfam" id="PF01609">
    <property type="entry name" value="DDE_Tnp_1"/>
    <property type="match status" value="1"/>
</dbReference>
<protein>
    <submittedName>
        <fullName evidence="4">ISAs1 family transposase</fullName>
    </submittedName>
</protein>
<dbReference type="EMBL" id="BAABHM010000003">
    <property type="protein sequence ID" value="GAA4688946.1"/>
    <property type="molecule type" value="Genomic_DNA"/>
</dbReference>
<comment type="caution">
    <text evidence="4">The sequence shown here is derived from an EMBL/GenBank/DDBJ whole genome shotgun (WGS) entry which is preliminary data.</text>
</comment>
<gene>
    <name evidence="4" type="ORF">GCM10023198_04270</name>
</gene>
<evidence type="ECO:0000313" key="4">
    <source>
        <dbReference type="EMBL" id="GAA4688946.1"/>
    </source>
</evidence>
<feature type="transmembrane region" description="Helical" evidence="1">
    <location>
        <begin position="40"/>
        <end position="62"/>
    </location>
</feature>
<dbReference type="InterPro" id="IPR032806">
    <property type="entry name" value="YbfD_N"/>
</dbReference>
<organism evidence="4 5">
    <name type="scientific">Promicromonospora umidemergens</name>
    <dbReference type="NCBI Taxonomy" id="629679"/>
    <lineage>
        <taxon>Bacteria</taxon>
        <taxon>Bacillati</taxon>
        <taxon>Actinomycetota</taxon>
        <taxon>Actinomycetes</taxon>
        <taxon>Micrococcales</taxon>
        <taxon>Promicromonosporaceae</taxon>
        <taxon>Promicromonospora</taxon>
    </lineage>
</organism>
<dbReference type="InterPro" id="IPR047647">
    <property type="entry name" value="ISAs1_transpos"/>
</dbReference>
<keyword evidence="1" id="KW-1133">Transmembrane helix</keyword>
<proteinExistence type="predicted"/>
<dbReference type="InterPro" id="IPR051698">
    <property type="entry name" value="Transposase_11-like"/>
</dbReference>
<keyword evidence="1" id="KW-0812">Transmembrane</keyword>
<dbReference type="PANTHER" id="PTHR30298">
    <property type="entry name" value="H REPEAT-ASSOCIATED PREDICTED TRANSPOSASE"/>
    <property type="match status" value="1"/>
</dbReference>
<evidence type="ECO:0000256" key="1">
    <source>
        <dbReference type="SAM" id="Phobius"/>
    </source>
</evidence>
<dbReference type="Proteomes" id="UP001500843">
    <property type="component" value="Unassembled WGS sequence"/>
</dbReference>
<dbReference type="RefSeq" id="WP_253871516.1">
    <property type="nucleotide sequence ID" value="NZ_BAABHM010000003.1"/>
</dbReference>
<keyword evidence="1" id="KW-0472">Membrane</keyword>
<feature type="domain" description="Transposase IS4-like" evidence="2">
    <location>
        <begin position="117"/>
        <end position="341"/>
    </location>
</feature>
<dbReference type="Pfam" id="PF13808">
    <property type="entry name" value="DDE_Tnp_1_assoc"/>
    <property type="match status" value="1"/>
</dbReference>
<dbReference type="NCBIfam" id="NF033564">
    <property type="entry name" value="transpos_ISAs1"/>
    <property type="match status" value="1"/>
</dbReference>
<keyword evidence="5" id="KW-1185">Reference proteome</keyword>
<dbReference type="InterPro" id="IPR002559">
    <property type="entry name" value="Transposase_11"/>
</dbReference>